<dbReference type="PROSITE" id="PS51930">
    <property type="entry name" value="BMC_2"/>
    <property type="match status" value="1"/>
</dbReference>
<name>A0A398B988_9BACI</name>
<feature type="domain" description="BMC" evidence="4">
    <location>
        <begin position="6"/>
        <end position="93"/>
    </location>
</feature>
<dbReference type="InterPro" id="IPR000249">
    <property type="entry name" value="BMC_dom"/>
</dbReference>
<keyword evidence="6" id="KW-1185">Reference proteome</keyword>
<gene>
    <name evidence="5" type="ORF">D1970_13300</name>
</gene>
<dbReference type="Pfam" id="PF00936">
    <property type="entry name" value="BMC"/>
    <property type="match status" value="1"/>
</dbReference>
<evidence type="ECO:0000256" key="2">
    <source>
        <dbReference type="ARBA" id="ARBA00024446"/>
    </source>
</evidence>
<comment type="caution">
    <text evidence="5">The sequence shown here is derived from an EMBL/GenBank/DDBJ whole genome shotgun (WGS) entry which is preliminary data.</text>
</comment>
<dbReference type="InterPro" id="IPR050575">
    <property type="entry name" value="BMC_shell"/>
</dbReference>
<dbReference type="PANTHER" id="PTHR33941:SF11">
    <property type="entry name" value="BACTERIAL MICROCOMPARTMENT SHELL PROTEIN PDUJ"/>
    <property type="match status" value="1"/>
</dbReference>
<comment type="subcellular location">
    <subcellularLocation>
        <location evidence="1">Bacterial microcompartment</location>
    </subcellularLocation>
</comment>
<dbReference type="EMBL" id="QWVT01000022">
    <property type="protein sequence ID" value="RID84266.1"/>
    <property type="molecule type" value="Genomic_DNA"/>
</dbReference>
<keyword evidence="2" id="KW-1283">Bacterial microcompartment</keyword>
<organism evidence="5 6">
    <name type="scientific">Mesobacillus zeae</name>
    <dbReference type="NCBI Taxonomy" id="1917180"/>
    <lineage>
        <taxon>Bacteria</taxon>
        <taxon>Bacillati</taxon>
        <taxon>Bacillota</taxon>
        <taxon>Bacilli</taxon>
        <taxon>Bacillales</taxon>
        <taxon>Bacillaceae</taxon>
        <taxon>Mesobacillus</taxon>
    </lineage>
</organism>
<dbReference type="Proteomes" id="UP000265816">
    <property type="component" value="Unassembled WGS sequence"/>
</dbReference>
<evidence type="ECO:0000256" key="3">
    <source>
        <dbReference type="PROSITE-ProRule" id="PRU01278"/>
    </source>
</evidence>
<dbReference type="CDD" id="cd06169">
    <property type="entry name" value="BMC"/>
    <property type="match status" value="1"/>
</dbReference>
<evidence type="ECO:0000256" key="1">
    <source>
        <dbReference type="ARBA" id="ARBA00024322"/>
    </source>
</evidence>
<proteinExistence type="inferred from homology"/>
<dbReference type="Gene3D" id="3.30.70.1710">
    <property type="match status" value="1"/>
</dbReference>
<dbReference type="GO" id="GO:0031469">
    <property type="term" value="C:bacterial microcompartment"/>
    <property type="evidence" value="ECO:0007669"/>
    <property type="project" value="UniProtKB-SubCell"/>
</dbReference>
<dbReference type="RefSeq" id="WP_119113360.1">
    <property type="nucleotide sequence ID" value="NZ_CBCSEO010000017.1"/>
</dbReference>
<dbReference type="OrthoDB" id="9812608at2"/>
<comment type="similarity">
    <text evidence="3">Belongs to the bacterial microcompartments protein family.</text>
</comment>
<dbReference type="PANTHER" id="PTHR33941">
    <property type="entry name" value="PROPANEDIOL UTILIZATION PROTEIN PDUA"/>
    <property type="match status" value="1"/>
</dbReference>
<dbReference type="AlphaFoldDB" id="A0A398B988"/>
<dbReference type="SMART" id="SM00877">
    <property type="entry name" value="BMC"/>
    <property type="match status" value="1"/>
</dbReference>
<evidence type="ECO:0000259" key="4">
    <source>
        <dbReference type="PROSITE" id="PS51930"/>
    </source>
</evidence>
<accession>A0A398B988</accession>
<dbReference type="InterPro" id="IPR044872">
    <property type="entry name" value="CcmK/CsoS1_BMC"/>
</dbReference>
<dbReference type="InterPro" id="IPR037233">
    <property type="entry name" value="CcmK-like_sf"/>
</dbReference>
<evidence type="ECO:0000313" key="6">
    <source>
        <dbReference type="Proteomes" id="UP000265816"/>
    </source>
</evidence>
<evidence type="ECO:0000313" key="5">
    <source>
        <dbReference type="EMBL" id="RID84266.1"/>
    </source>
</evidence>
<reference evidence="5 6" key="1">
    <citation type="submission" date="2018-08" db="EMBL/GenBank/DDBJ databases">
        <title>Bacillus jemisoniae sp. nov., Bacillus chryseoplanitiae sp. nov., Bacillus resnikiae sp. nov., and Bacillus frankliniae sp. nov., isolated from Viking spacecraft and associated surfaces.</title>
        <authorList>
            <person name="Seuylemezian A."/>
            <person name="Vaishampayan P."/>
        </authorList>
    </citation>
    <scope>NUCLEOTIDE SEQUENCE [LARGE SCALE GENOMIC DNA]</scope>
    <source>
        <strain evidence="5 6">JJ-247</strain>
    </source>
</reference>
<dbReference type="SUPFAM" id="SSF143414">
    <property type="entry name" value="CcmK-like"/>
    <property type="match status" value="1"/>
</dbReference>
<sequence length="125" mass="13507">MMRYEALGIIEAQYFTVAAEILDAVCKGGNVELLSSEKYLGGRLVTLVLGGGVSDIQASLEIARQVCEGKPNEPLKMALAITNPHEEILRYIVPANEGNSIGETLLPPDAAEIKITNHSENEEEL</sequence>
<protein>
    <submittedName>
        <fullName evidence="5">BMC domain-containing protein</fullName>
    </submittedName>
</protein>